<dbReference type="InterPro" id="IPR036412">
    <property type="entry name" value="HAD-like_sf"/>
</dbReference>
<dbReference type="Pfam" id="PF00702">
    <property type="entry name" value="Hydrolase"/>
    <property type="match status" value="1"/>
</dbReference>
<name>A0A151A8N5_9EURY</name>
<dbReference type="NCBIfam" id="TIGR01493">
    <property type="entry name" value="HAD-SF-IA-v2"/>
    <property type="match status" value="1"/>
</dbReference>
<evidence type="ECO:0000256" key="1">
    <source>
        <dbReference type="ARBA" id="ARBA00008106"/>
    </source>
</evidence>
<keyword evidence="2 3" id="KW-0378">Hydrolase</keyword>
<evidence type="ECO:0000256" key="2">
    <source>
        <dbReference type="ARBA" id="ARBA00022801"/>
    </source>
</evidence>
<dbReference type="Gene3D" id="1.10.150.240">
    <property type="entry name" value="Putative phosphatase, domain 2"/>
    <property type="match status" value="1"/>
</dbReference>
<dbReference type="PANTHER" id="PTHR43316:SF3">
    <property type="entry name" value="HALOACID DEHALOGENASE, TYPE II (AFU_ORTHOLOGUE AFUA_2G07750)-RELATED"/>
    <property type="match status" value="1"/>
</dbReference>
<dbReference type="OrthoDB" id="316978at2157"/>
<dbReference type="SUPFAM" id="SSF56784">
    <property type="entry name" value="HAD-like"/>
    <property type="match status" value="1"/>
</dbReference>
<comment type="similarity">
    <text evidence="1">Belongs to the HAD-like hydrolase superfamily. S-2-haloalkanoic acid dehalogenase family.</text>
</comment>
<dbReference type="InterPro" id="IPR006328">
    <property type="entry name" value="2-HAD"/>
</dbReference>
<dbReference type="PANTHER" id="PTHR43316">
    <property type="entry name" value="HYDROLASE, HALOACID DELAHOGENASE-RELATED"/>
    <property type="match status" value="1"/>
</dbReference>
<accession>A0A151A8N5</accession>
<comment type="caution">
    <text evidence="3">The sequence shown here is derived from an EMBL/GenBank/DDBJ whole genome shotgun (WGS) entry which is preliminary data.</text>
</comment>
<dbReference type="SFLD" id="SFLDG01129">
    <property type="entry name" value="C1.5:_HAD__Beta-PGM__Phosphata"/>
    <property type="match status" value="1"/>
</dbReference>
<dbReference type="PATRIC" id="fig|1008153.3.peg.4433"/>
<evidence type="ECO:0000313" key="4">
    <source>
        <dbReference type="Proteomes" id="UP000075321"/>
    </source>
</evidence>
<dbReference type="CDD" id="cd02588">
    <property type="entry name" value="HAD_L2-DEX"/>
    <property type="match status" value="1"/>
</dbReference>
<dbReference type="InterPro" id="IPR023214">
    <property type="entry name" value="HAD_sf"/>
</dbReference>
<dbReference type="EC" id="3.-.-.-" evidence="3"/>
<dbReference type="EMBL" id="LTAZ01000017">
    <property type="protein sequence ID" value="KYH24056.1"/>
    <property type="molecule type" value="Genomic_DNA"/>
</dbReference>
<keyword evidence="4" id="KW-1185">Reference proteome</keyword>
<protein>
    <submittedName>
        <fullName evidence="3">Putative HAD-hydrolase</fullName>
        <ecNumber evidence="3">3.-.-.-</ecNumber>
    </submittedName>
</protein>
<sequence>MTEVLCFDVYGSTHNQHSVTDTLEAVTGLPSPIVQDMSEMWVEYQISYSMEVTLMRDYRSWWDLTTESLDYVLDYYGVNLTDTEYQRVMEAYKHLEPYEDLANFGQLRDAGHELYILSDGNQDMLTELAENTGFDEYLTGIVSVEDVEVFKPHPKAYENIENYTDRSLEDCTMVATHTFDVAGAQAAGMKTILVNRFNVPATRLSHTPDMVVDSYAELADHLSGE</sequence>
<dbReference type="RefSeq" id="WP_084383928.1">
    <property type="nucleotide sequence ID" value="NZ_LTAZ01000017.1"/>
</dbReference>
<dbReference type="InterPro" id="IPR006439">
    <property type="entry name" value="HAD-SF_hydro_IA"/>
</dbReference>
<proteinExistence type="inferred from homology"/>
<dbReference type="GO" id="GO:0019120">
    <property type="term" value="F:hydrolase activity, acting on acid halide bonds, in C-halide compounds"/>
    <property type="evidence" value="ECO:0007669"/>
    <property type="project" value="InterPro"/>
</dbReference>
<dbReference type="Proteomes" id="UP000075321">
    <property type="component" value="Unassembled WGS sequence"/>
</dbReference>
<dbReference type="NCBIfam" id="TIGR01428">
    <property type="entry name" value="HAD_type_II"/>
    <property type="match status" value="1"/>
</dbReference>
<dbReference type="InterPro" id="IPR051540">
    <property type="entry name" value="S-2-haloacid_dehalogenase"/>
</dbReference>
<organism evidence="3 4">
    <name type="scientific">Halalkalicoccus paucihalophilus</name>
    <dbReference type="NCBI Taxonomy" id="1008153"/>
    <lineage>
        <taxon>Archaea</taxon>
        <taxon>Methanobacteriati</taxon>
        <taxon>Methanobacteriota</taxon>
        <taxon>Stenosarchaea group</taxon>
        <taxon>Halobacteria</taxon>
        <taxon>Halobacteriales</taxon>
        <taxon>Halococcaceae</taxon>
        <taxon>Halalkalicoccus</taxon>
    </lineage>
</organism>
<dbReference type="Gene3D" id="3.40.50.1000">
    <property type="entry name" value="HAD superfamily/HAD-like"/>
    <property type="match status" value="1"/>
</dbReference>
<reference evidence="3 4" key="1">
    <citation type="submission" date="2016-02" db="EMBL/GenBank/DDBJ databases">
        <title>Genome sequence of Halalkalicoccus paucihalophilus DSM 24557.</title>
        <authorList>
            <person name="Poehlein A."/>
            <person name="Daniel R."/>
        </authorList>
    </citation>
    <scope>NUCLEOTIDE SEQUENCE [LARGE SCALE GENOMIC DNA]</scope>
    <source>
        <strain evidence="3 4">DSM 24557</strain>
    </source>
</reference>
<dbReference type="PRINTS" id="PR00413">
    <property type="entry name" value="HADHALOGNASE"/>
</dbReference>
<dbReference type="SFLD" id="SFLDS00003">
    <property type="entry name" value="Haloacid_Dehalogenase"/>
    <property type="match status" value="1"/>
</dbReference>
<dbReference type="AlphaFoldDB" id="A0A151A8N5"/>
<dbReference type="InterPro" id="IPR023198">
    <property type="entry name" value="PGP-like_dom2"/>
</dbReference>
<evidence type="ECO:0000313" key="3">
    <source>
        <dbReference type="EMBL" id="KYH24056.1"/>
    </source>
</evidence>
<gene>
    <name evidence="3" type="ORF">HAPAU_41350</name>
</gene>